<proteinExistence type="predicted"/>
<dbReference type="InterPro" id="IPR018649">
    <property type="entry name" value="SHOCT"/>
</dbReference>
<dbReference type="GeneID" id="78122454"/>
<gene>
    <name evidence="2" type="ORF">DS079_15660</name>
</gene>
<evidence type="ECO:0000313" key="2">
    <source>
        <dbReference type="EMBL" id="RRR17142.1"/>
    </source>
</evidence>
<dbReference type="Proteomes" id="UP000274327">
    <property type="component" value="Unassembled WGS sequence"/>
</dbReference>
<organism evidence="2 3">
    <name type="scientific">Brachybacterium paraconglomeratum</name>
    <dbReference type="NCBI Taxonomy" id="173362"/>
    <lineage>
        <taxon>Bacteria</taxon>
        <taxon>Bacillati</taxon>
        <taxon>Actinomycetota</taxon>
        <taxon>Actinomycetes</taxon>
        <taxon>Micrococcales</taxon>
        <taxon>Dermabacteraceae</taxon>
        <taxon>Brachybacterium</taxon>
    </lineage>
</organism>
<comment type="caution">
    <text evidence="2">The sequence shown here is derived from an EMBL/GenBank/DDBJ whole genome shotgun (WGS) entry which is preliminary data.</text>
</comment>
<evidence type="ECO:0000259" key="1">
    <source>
        <dbReference type="Pfam" id="PF09851"/>
    </source>
</evidence>
<sequence>MMPTDAMSWLMWAMVAGLLVLLWASALLLARTVLPGRPRRARDENEAIGELSLRLARGEITADEFEQRRRLVLDAFRP</sequence>
<dbReference type="AlphaFoldDB" id="A0A3R8SMX9"/>
<dbReference type="EMBL" id="QOCI01000017">
    <property type="protein sequence ID" value="RRR17142.1"/>
    <property type="molecule type" value="Genomic_DNA"/>
</dbReference>
<evidence type="ECO:0000313" key="3">
    <source>
        <dbReference type="Proteomes" id="UP000274327"/>
    </source>
</evidence>
<protein>
    <submittedName>
        <fullName evidence="2">SHOCT domain-containing protein</fullName>
    </submittedName>
</protein>
<accession>A0A3R8SMX9</accession>
<feature type="domain" description="SHOCT" evidence="1">
    <location>
        <begin position="46"/>
        <end position="72"/>
    </location>
</feature>
<dbReference type="RefSeq" id="WP_010550444.1">
    <property type="nucleotide sequence ID" value="NZ_JBIVQM010000002.1"/>
</dbReference>
<keyword evidence="3" id="KW-1185">Reference proteome</keyword>
<reference evidence="2 3" key="1">
    <citation type="submission" date="2018-07" db="EMBL/GenBank/DDBJ databases">
        <title>Brachybacteriurn paraconglorneratum KCTC 9916.</title>
        <authorList>
            <person name="Li Y."/>
        </authorList>
    </citation>
    <scope>NUCLEOTIDE SEQUENCE [LARGE SCALE GENOMIC DNA]</scope>
    <source>
        <strain evidence="2 3">KCTC 9916</strain>
    </source>
</reference>
<name>A0A3R8SMX9_9MICO</name>
<dbReference type="Pfam" id="PF09851">
    <property type="entry name" value="SHOCT"/>
    <property type="match status" value="1"/>
</dbReference>